<evidence type="ECO:0000313" key="10">
    <source>
        <dbReference type="EMBL" id="PHQ30999.1"/>
    </source>
</evidence>
<keyword evidence="11" id="KW-1185">Reference proteome</keyword>
<keyword evidence="4" id="KW-0119">Carbohydrate metabolism</keyword>
<feature type="site" description="Plays an important role in maintaining the position of the catalytic nucleophile" evidence="7">
    <location>
        <position position="197"/>
    </location>
</feature>
<evidence type="ECO:0000313" key="11">
    <source>
        <dbReference type="Proteomes" id="UP000229433"/>
    </source>
</evidence>
<comment type="subcellular location">
    <subcellularLocation>
        <location evidence="4">Secreted</location>
    </subcellularLocation>
</comment>
<name>A0A2G1VX42_9FLAO</name>
<feature type="chain" id="PRO_5013435993" description="Mannan endo-1,4-beta-mannosidase" evidence="4">
    <location>
        <begin position="25"/>
        <end position="379"/>
    </location>
</feature>
<evidence type="ECO:0000256" key="8">
    <source>
        <dbReference type="PROSITE-ProRule" id="PRU01100"/>
    </source>
</evidence>
<dbReference type="InterPro" id="IPR022790">
    <property type="entry name" value="GH26_dom"/>
</dbReference>
<feature type="signal peptide" evidence="4">
    <location>
        <begin position="1"/>
        <end position="24"/>
    </location>
</feature>
<dbReference type="OrthoDB" id="9816550at2"/>
<feature type="binding site" evidence="6">
    <location>
        <position position="137"/>
    </location>
    <ligand>
        <name>substrate</name>
    </ligand>
</feature>
<keyword evidence="2 4" id="KW-0378">Hydrolase</keyword>
<dbReference type="RefSeq" id="WP_099644538.1">
    <property type="nucleotide sequence ID" value="NZ_KZ319287.1"/>
</dbReference>
<dbReference type="AlphaFoldDB" id="A0A2G1VX42"/>
<evidence type="ECO:0000256" key="5">
    <source>
        <dbReference type="PIRSR" id="PIRSR018168-1"/>
    </source>
</evidence>
<evidence type="ECO:0000256" key="3">
    <source>
        <dbReference type="ARBA" id="ARBA00023295"/>
    </source>
</evidence>
<dbReference type="GO" id="GO:0006080">
    <property type="term" value="P:substituted mannan metabolic process"/>
    <property type="evidence" value="ECO:0007669"/>
    <property type="project" value="UniProtKB-UniRule"/>
</dbReference>
<sequence>MNILFKFIILFCSFLILTSCSGLKNANFDTIKTANPNADLTSKILLQRLKEIPYKGIAFGHQDATMYGINWDQSDTPNTLQSDIAMVSGKMPAVHGYDLGHIELGLEYNLDTVAFNVMRKHIQKLHNDGAIITFSWHLDNPKSLGSSWDTTATVKEILKGGEYRKRYEGWVTNLSNFFKSLKSKKGNFIPVIFRPFHEMNGSWFWWGKGNCSPEDYKSLWQETFQLLQENEVNNLLFAYAPNTLSSPEEFDTYYPGDQYVDILGVDIYNYGDKDTFIATIQNNLLILKEKAARQNKPFALTETGNTRPGNDKNWWTKTLYPGIKNSGISWVLLWRNARLDHYFSVYRDDISAEDFKEFAGYKETLFLNKVKNINSKKTY</sequence>
<dbReference type="EC" id="3.2.1.78" evidence="4"/>
<dbReference type="Proteomes" id="UP000229433">
    <property type="component" value="Unassembled WGS sequence"/>
</dbReference>
<dbReference type="InterPro" id="IPR016714">
    <property type="entry name" value="MANB/E"/>
</dbReference>
<feature type="binding site" evidence="6">
    <location>
        <position position="203"/>
    </location>
    <ligand>
        <name>substrate</name>
    </ligand>
</feature>
<protein>
    <recommendedName>
        <fullName evidence="4">Mannan endo-1,4-beta-mannosidase</fullName>
        <ecNumber evidence="4">3.2.1.78</ecNumber>
    </recommendedName>
</protein>
<dbReference type="PANTHER" id="PTHR40079">
    <property type="entry name" value="MANNAN ENDO-1,4-BETA-MANNOSIDASE E-RELATED"/>
    <property type="match status" value="1"/>
</dbReference>
<dbReference type="Pfam" id="PF02156">
    <property type="entry name" value="Glyco_hydro_26"/>
    <property type="match status" value="1"/>
</dbReference>
<organism evidence="10 11">
    <name type="scientific">Leeuwenhoekiella nanhaiensis</name>
    <dbReference type="NCBI Taxonomy" id="1655491"/>
    <lineage>
        <taxon>Bacteria</taxon>
        <taxon>Pseudomonadati</taxon>
        <taxon>Bacteroidota</taxon>
        <taxon>Flavobacteriia</taxon>
        <taxon>Flavobacteriales</taxon>
        <taxon>Flavobacteriaceae</taxon>
        <taxon>Leeuwenhoekiella</taxon>
    </lineage>
</organism>
<feature type="active site" description="Proton donor" evidence="5 8">
    <location>
        <position position="198"/>
    </location>
</feature>
<dbReference type="SUPFAM" id="SSF51445">
    <property type="entry name" value="(Trans)glycosidases"/>
    <property type="match status" value="1"/>
</dbReference>
<comment type="similarity">
    <text evidence="1 4 8">Belongs to the glycosyl hydrolase 26 family.</text>
</comment>
<proteinExistence type="inferred from homology"/>
<dbReference type="InterPro" id="IPR017853">
    <property type="entry name" value="GH"/>
</dbReference>
<comment type="caution">
    <text evidence="10">The sequence shown here is derived from an EMBL/GenBank/DDBJ whole genome shotgun (WGS) entry which is preliminary data.</text>
</comment>
<feature type="binding site" evidence="6">
    <location>
        <position position="268"/>
    </location>
    <ligand>
        <name>substrate</name>
    </ligand>
</feature>
<dbReference type="PROSITE" id="PS51764">
    <property type="entry name" value="GH26"/>
    <property type="match status" value="1"/>
</dbReference>
<dbReference type="PANTHER" id="PTHR40079:SF4">
    <property type="entry name" value="GH26 DOMAIN-CONTAINING PROTEIN-RELATED"/>
    <property type="match status" value="1"/>
</dbReference>
<dbReference type="PIRSF" id="PIRSF018168">
    <property type="entry name" value="Mannan-1_4-beta-mannosidase"/>
    <property type="match status" value="1"/>
</dbReference>
<evidence type="ECO:0000256" key="6">
    <source>
        <dbReference type="PIRSR" id="PIRSR018168-2"/>
    </source>
</evidence>
<dbReference type="EMBL" id="NQXA01000001">
    <property type="protein sequence ID" value="PHQ30999.1"/>
    <property type="molecule type" value="Genomic_DNA"/>
</dbReference>
<evidence type="ECO:0000256" key="2">
    <source>
        <dbReference type="ARBA" id="ARBA00022801"/>
    </source>
</evidence>
<evidence type="ECO:0000256" key="7">
    <source>
        <dbReference type="PIRSR" id="PIRSR018168-3"/>
    </source>
</evidence>
<evidence type="ECO:0000256" key="1">
    <source>
        <dbReference type="ARBA" id="ARBA00007754"/>
    </source>
</evidence>
<gene>
    <name evidence="10" type="ORF">CJ305_01890</name>
</gene>
<dbReference type="PROSITE" id="PS51257">
    <property type="entry name" value="PROKAR_LIPOPROTEIN"/>
    <property type="match status" value="1"/>
</dbReference>
<dbReference type="InterPro" id="IPR000805">
    <property type="entry name" value="Glyco_hydro_26"/>
</dbReference>
<dbReference type="GO" id="GO:0016985">
    <property type="term" value="F:mannan endo-1,4-beta-mannosidase activity"/>
    <property type="evidence" value="ECO:0007669"/>
    <property type="project" value="UniProtKB-UniRule"/>
</dbReference>
<keyword evidence="4" id="KW-0732">Signal</keyword>
<dbReference type="GO" id="GO:0005576">
    <property type="term" value="C:extracellular region"/>
    <property type="evidence" value="ECO:0007669"/>
    <property type="project" value="UniProtKB-SubCell"/>
</dbReference>
<keyword evidence="4" id="KW-0964">Secreted</keyword>
<dbReference type="PRINTS" id="PR00739">
    <property type="entry name" value="GLHYDRLASE26"/>
</dbReference>
<evidence type="ECO:0000259" key="9">
    <source>
        <dbReference type="PROSITE" id="PS51764"/>
    </source>
</evidence>
<dbReference type="Gene3D" id="3.20.20.80">
    <property type="entry name" value="Glycosidases"/>
    <property type="match status" value="1"/>
</dbReference>
<reference evidence="10 11" key="1">
    <citation type="submission" date="2017-08" db="EMBL/GenBank/DDBJ databases">
        <title>The whole genome shortgun sequences of strain Leeuwenhoekiella nanhaiensis G18 from the South China Sea.</title>
        <authorList>
            <person name="Liu Q."/>
        </authorList>
    </citation>
    <scope>NUCLEOTIDE SEQUENCE [LARGE SCALE GENOMIC DNA]</scope>
    <source>
        <strain evidence="10 11">G18</strain>
    </source>
</reference>
<accession>A0A2G1VX42</accession>
<keyword evidence="3 4" id="KW-0326">Glycosidase</keyword>
<feature type="active site" description="Nucleophile" evidence="5 8">
    <location>
        <position position="302"/>
    </location>
</feature>
<evidence type="ECO:0000256" key="4">
    <source>
        <dbReference type="PIRNR" id="PIRNR018168"/>
    </source>
</evidence>
<feature type="domain" description="GH26" evidence="9">
    <location>
        <begin position="40"/>
        <end position="368"/>
    </location>
</feature>
<comment type="catalytic activity">
    <reaction evidence="4">
        <text>Random hydrolysis of (1-&gt;4)-beta-D-mannosidic linkages in mannans, galactomannans and glucomannans.</text>
        <dbReference type="EC" id="3.2.1.78"/>
    </reaction>
</comment>